<feature type="domain" description="G-protein coupled receptors family 1 profile" evidence="9">
    <location>
        <begin position="1"/>
        <end position="50"/>
    </location>
</feature>
<feature type="signal peptide" evidence="8">
    <location>
        <begin position="1"/>
        <end position="16"/>
    </location>
</feature>
<name>A0AAV4ARF3_9GAST</name>
<dbReference type="EMBL" id="BLXT01004129">
    <property type="protein sequence ID" value="GFO09907.1"/>
    <property type="molecule type" value="Genomic_DNA"/>
</dbReference>
<reference evidence="10 11" key="1">
    <citation type="journal article" date="2021" name="Elife">
        <title>Chloroplast acquisition without the gene transfer in kleptoplastic sea slugs, Plakobranchus ocellatus.</title>
        <authorList>
            <person name="Maeda T."/>
            <person name="Takahashi S."/>
            <person name="Yoshida T."/>
            <person name="Shimamura S."/>
            <person name="Takaki Y."/>
            <person name="Nagai Y."/>
            <person name="Toyoda A."/>
            <person name="Suzuki Y."/>
            <person name="Arimoto A."/>
            <person name="Ishii H."/>
            <person name="Satoh N."/>
            <person name="Nishiyama T."/>
            <person name="Hasebe M."/>
            <person name="Maruyama T."/>
            <person name="Minagawa J."/>
            <person name="Obokata J."/>
            <person name="Shigenobu S."/>
        </authorList>
    </citation>
    <scope>NUCLEOTIDE SEQUENCE [LARGE SCALE GENOMIC DNA]</scope>
</reference>
<gene>
    <name evidence="10" type="ORF">PoB_003641200</name>
</gene>
<keyword evidence="4" id="KW-0297">G-protein coupled receptor</keyword>
<evidence type="ECO:0000256" key="4">
    <source>
        <dbReference type="ARBA" id="ARBA00023040"/>
    </source>
</evidence>
<evidence type="ECO:0000256" key="2">
    <source>
        <dbReference type="ARBA" id="ARBA00022692"/>
    </source>
</evidence>
<dbReference type="PROSITE" id="PS50262">
    <property type="entry name" value="G_PROTEIN_RECEP_F1_2"/>
    <property type="match status" value="1"/>
</dbReference>
<keyword evidence="7" id="KW-0807">Transducer</keyword>
<dbReference type="InterPro" id="IPR017452">
    <property type="entry name" value="GPCR_Rhodpsn_7TM"/>
</dbReference>
<sequence>MCISFLLFWTPYAIVAMIKSYASHVQLPVALSVVPALAAKTSHVVDPLIYCALNRNFNQHIPLFFKHKNSKLSEREFTTQSIPLKTIAGVDGNMPISSEA</sequence>
<dbReference type="Gene3D" id="1.20.1070.10">
    <property type="entry name" value="Rhodopsin 7-helix transmembrane proteins"/>
    <property type="match status" value="1"/>
</dbReference>
<proteinExistence type="predicted"/>
<evidence type="ECO:0000256" key="8">
    <source>
        <dbReference type="SAM" id="SignalP"/>
    </source>
</evidence>
<comment type="subcellular location">
    <subcellularLocation>
        <location evidence="1">Membrane</location>
        <topology evidence="1">Multi-pass membrane protein</topology>
    </subcellularLocation>
</comment>
<keyword evidence="11" id="KW-1185">Reference proteome</keyword>
<dbReference type="Proteomes" id="UP000735302">
    <property type="component" value="Unassembled WGS sequence"/>
</dbReference>
<dbReference type="SUPFAM" id="SSF81321">
    <property type="entry name" value="Family A G protein-coupled receptor-like"/>
    <property type="match status" value="1"/>
</dbReference>
<keyword evidence="5" id="KW-0472">Membrane</keyword>
<keyword evidence="6" id="KW-0675">Receptor</keyword>
<dbReference type="GO" id="GO:0004930">
    <property type="term" value="F:G protein-coupled receptor activity"/>
    <property type="evidence" value="ECO:0007669"/>
    <property type="project" value="UniProtKB-KW"/>
</dbReference>
<evidence type="ECO:0000313" key="11">
    <source>
        <dbReference type="Proteomes" id="UP000735302"/>
    </source>
</evidence>
<dbReference type="InterPro" id="IPR050125">
    <property type="entry name" value="GPCR_opsins"/>
</dbReference>
<keyword evidence="8" id="KW-0732">Signal</keyword>
<evidence type="ECO:0000256" key="3">
    <source>
        <dbReference type="ARBA" id="ARBA00022989"/>
    </source>
</evidence>
<keyword evidence="3" id="KW-1133">Transmembrane helix</keyword>
<accession>A0AAV4ARF3</accession>
<evidence type="ECO:0000259" key="9">
    <source>
        <dbReference type="PROSITE" id="PS50262"/>
    </source>
</evidence>
<keyword evidence="2" id="KW-0812">Transmembrane</keyword>
<organism evidence="10 11">
    <name type="scientific">Plakobranchus ocellatus</name>
    <dbReference type="NCBI Taxonomy" id="259542"/>
    <lineage>
        <taxon>Eukaryota</taxon>
        <taxon>Metazoa</taxon>
        <taxon>Spiralia</taxon>
        <taxon>Lophotrochozoa</taxon>
        <taxon>Mollusca</taxon>
        <taxon>Gastropoda</taxon>
        <taxon>Heterobranchia</taxon>
        <taxon>Euthyneura</taxon>
        <taxon>Panpulmonata</taxon>
        <taxon>Sacoglossa</taxon>
        <taxon>Placobranchoidea</taxon>
        <taxon>Plakobranchidae</taxon>
        <taxon>Plakobranchus</taxon>
    </lineage>
</organism>
<comment type="caution">
    <text evidence="10">The sequence shown here is derived from an EMBL/GenBank/DDBJ whole genome shotgun (WGS) entry which is preliminary data.</text>
</comment>
<dbReference type="AlphaFoldDB" id="A0AAV4ARF3"/>
<protein>
    <submittedName>
        <fullName evidence="10">Opsin-5-like</fullName>
    </submittedName>
</protein>
<evidence type="ECO:0000313" key="10">
    <source>
        <dbReference type="EMBL" id="GFO09907.1"/>
    </source>
</evidence>
<dbReference type="PANTHER" id="PTHR24240">
    <property type="entry name" value="OPSIN"/>
    <property type="match status" value="1"/>
</dbReference>
<evidence type="ECO:0000256" key="6">
    <source>
        <dbReference type="ARBA" id="ARBA00023170"/>
    </source>
</evidence>
<evidence type="ECO:0000256" key="1">
    <source>
        <dbReference type="ARBA" id="ARBA00004141"/>
    </source>
</evidence>
<dbReference type="GO" id="GO:0016020">
    <property type="term" value="C:membrane"/>
    <property type="evidence" value="ECO:0007669"/>
    <property type="project" value="UniProtKB-SubCell"/>
</dbReference>
<feature type="chain" id="PRO_5043394116" evidence="8">
    <location>
        <begin position="17"/>
        <end position="100"/>
    </location>
</feature>
<evidence type="ECO:0000256" key="5">
    <source>
        <dbReference type="ARBA" id="ARBA00023136"/>
    </source>
</evidence>
<evidence type="ECO:0000256" key="7">
    <source>
        <dbReference type="ARBA" id="ARBA00023224"/>
    </source>
</evidence>